<feature type="transmembrane region" description="Helical" evidence="9">
    <location>
        <begin position="32"/>
        <end position="53"/>
    </location>
</feature>
<dbReference type="InterPro" id="IPR047817">
    <property type="entry name" value="ABC2_TM_bact-type"/>
</dbReference>
<evidence type="ECO:0000256" key="1">
    <source>
        <dbReference type="ARBA" id="ARBA00004651"/>
    </source>
</evidence>
<evidence type="ECO:0000256" key="7">
    <source>
        <dbReference type="ARBA" id="ARBA00023047"/>
    </source>
</evidence>
<dbReference type="PANTHER" id="PTHR30413:SF10">
    <property type="entry name" value="CAPSULE POLYSACCHARIDE EXPORT INNER-MEMBRANE PROTEIN CTRC"/>
    <property type="match status" value="1"/>
</dbReference>
<feature type="transmembrane region" description="Helical" evidence="9">
    <location>
        <begin position="145"/>
        <end position="167"/>
    </location>
</feature>
<dbReference type="AlphaFoldDB" id="A0AB39KZ38"/>
<dbReference type="EMBL" id="CP158375">
    <property type="protein sequence ID" value="XDO98508.1"/>
    <property type="molecule type" value="Genomic_DNA"/>
</dbReference>
<evidence type="ECO:0000256" key="8">
    <source>
        <dbReference type="ARBA" id="ARBA00023136"/>
    </source>
</evidence>
<accession>A0AB39KZ38</accession>
<reference evidence="11" key="1">
    <citation type="submission" date="2024-06" db="EMBL/GenBank/DDBJ databases">
        <title>Caulobacter inopinatus, sp. nov.</title>
        <authorList>
            <person name="Donachie S.P."/>
        </authorList>
    </citation>
    <scope>NUCLEOTIDE SEQUENCE</scope>
    <source>
        <strain evidence="11">73W</strain>
    </source>
</reference>
<evidence type="ECO:0000313" key="11">
    <source>
        <dbReference type="EMBL" id="XDO98508.1"/>
    </source>
</evidence>
<dbReference type="PROSITE" id="PS51012">
    <property type="entry name" value="ABC_TM2"/>
    <property type="match status" value="1"/>
</dbReference>
<keyword evidence="7" id="KW-0762">Sugar transport</keyword>
<evidence type="ECO:0000259" key="10">
    <source>
        <dbReference type="PROSITE" id="PS51012"/>
    </source>
</evidence>
<dbReference type="Pfam" id="PF01061">
    <property type="entry name" value="ABC2_membrane"/>
    <property type="match status" value="1"/>
</dbReference>
<evidence type="ECO:0000256" key="9">
    <source>
        <dbReference type="RuleBase" id="RU361157"/>
    </source>
</evidence>
<keyword evidence="3 9" id="KW-0813">Transport</keyword>
<evidence type="ECO:0000256" key="2">
    <source>
        <dbReference type="ARBA" id="ARBA00007783"/>
    </source>
</evidence>
<feature type="transmembrane region" description="Helical" evidence="9">
    <location>
        <begin position="174"/>
        <end position="193"/>
    </location>
</feature>
<comment type="subcellular location">
    <subcellularLocation>
        <location evidence="9">Cell inner membrane</location>
        <topology evidence="9">Multi-pass membrane protein</topology>
    </subcellularLocation>
    <subcellularLocation>
        <location evidence="1">Cell membrane</location>
        <topology evidence="1">Multi-pass membrane protein</topology>
    </subcellularLocation>
</comment>
<keyword evidence="4 9" id="KW-1003">Cell membrane</keyword>
<organism evidence="11">
    <name type="scientific">Caulobacter sp. 73W</name>
    <dbReference type="NCBI Taxonomy" id="3161137"/>
    <lineage>
        <taxon>Bacteria</taxon>
        <taxon>Pseudomonadati</taxon>
        <taxon>Pseudomonadota</taxon>
        <taxon>Alphaproteobacteria</taxon>
        <taxon>Caulobacterales</taxon>
        <taxon>Caulobacteraceae</taxon>
        <taxon>Caulobacter</taxon>
    </lineage>
</organism>
<evidence type="ECO:0000256" key="6">
    <source>
        <dbReference type="ARBA" id="ARBA00022989"/>
    </source>
</evidence>
<dbReference type="GO" id="GO:0015920">
    <property type="term" value="P:lipopolysaccharide transport"/>
    <property type="evidence" value="ECO:0007669"/>
    <property type="project" value="TreeGrafter"/>
</dbReference>
<feature type="transmembrane region" description="Helical" evidence="9">
    <location>
        <begin position="73"/>
        <end position="93"/>
    </location>
</feature>
<comment type="similarity">
    <text evidence="2 9">Belongs to the ABC-2 integral membrane protein family.</text>
</comment>
<keyword evidence="6 9" id="KW-1133">Transmembrane helix</keyword>
<keyword evidence="5 9" id="KW-0812">Transmembrane</keyword>
<name>A0AB39KZ38_9CAUL</name>
<dbReference type="InterPro" id="IPR013525">
    <property type="entry name" value="ABC2_TM"/>
</dbReference>
<dbReference type="GO" id="GO:0005886">
    <property type="term" value="C:plasma membrane"/>
    <property type="evidence" value="ECO:0007669"/>
    <property type="project" value="UniProtKB-SubCell"/>
</dbReference>
<dbReference type="RefSeq" id="WP_369062383.1">
    <property type="nucleotide sequence ID" value="NZ_CP158375.1"/>
</dbReference>
<sequence>MTNLKELFRALSAWDVWWAIAMDDVLARYRRTALGPLWIVLAQAAFVAGLYILHKSLFAAGGDHWRYLLYLSASMPVWSLLSSLLLDGSTALLRAKGFIESYPLPMPIYIVRSIVASFVMFLHMLLVYVVVLLIVRPAFEPSMLLAIPGLAIVMLFGLGITLLLAPLSARYRDIAPALAAGMNLMFVLSPVFWTPTPEQKAQWLLQINPFYHLLEVVRTPLSGGQIEPHNWIIAGAIAVTSLVAGVIVFGRTRSTISYWI</sequence>
<dbReference type="GO" id="GO:0015774">
    <property type="term" value="P:polysaccharide transport"/>
    <property type="evidence" value="ECO:0007669"/>
    <property type="project" value="UniProtKB-KW"/>
</dbReference>
<evidence type="ECO:0000256" key="4">
    <source>
        <dbReference type="ARBA" id="ARBA00022475"/>
    </source>
</evidence>
<keyword evidence="8 9" id="KW-0472">Membrane</keyword>
<evidence type="ECO:0000256" key="5">
    <source>
        <dbReference type="ARBA" id="ARBA00022692"/>
    </source>
</evidence>
<gene>
    <name evidence="11" type="ORF">ABOZ73_08855</name>
</gene>
<feature type="domain" description="ABC transmembrane type-2" evidence="10">
    <location>
        <begin position="34"/>
        <end position="252"/>
    </location>
</feature>
<evidence type="ECO:0000256" key="3">
    <source>
        <dbReference type="ARBA" id="ARBA00022448"/>
    </source>
</evidence>
<feature type="transmembrane region" description="Helical" evidence="9">
    <location>
        <begin position="231"/>
        <end position="250"/>
    </location>
</feature>
<dbReference type="PANTHER" id="PTHR30413">
    <property type="entry name" value="INNER MEMBRANE TRANSPORT PERMEASE"/>
    <property type="match status" value="1"/>
</dbReference>
<feature type="transmembrane region" description="Helical" evidence="9">
    <location>
        <begin position="114"/>
        <end position="139"/>
    </location>
</feature>
<dbReference type="GO" id="GO:0140359">
    <property type="term" value="F:ABC-type transporter activity"/>
    <property type="evidence" value="ECO:0007669"/>
    <property type="project" value="InterPro"/>
</dbReference>
<proteinExistence type="inferred from homology"/>
<keyword evidence="7" id="KW-0625">Polysaccharide transport</keyword>
<protein>
    <recommendedName>
        <fullName evidence="9">Transport permease protein</fullName>
    </recommendedName>
</protein>